<evidence type="ECO:0000256" key="1">
    <source>
        <dbReference type="ARBA" id="ARBA00004567"/>
    </source>
</evidence>
<gene>
    <name evidence="8" type="primary">nup93</name>
</gene>
<keyword evidence="7" id="KW-0472">Membrane</keyword>
<dbReference type="AlphaFoldDB" id="A0A671S0L6"/>
<dbReference type="Ensembl" id="ENSSANT00000095103.1">
    <property type="protein sequence ID" value="ENSSANP00000089526.1"/>
    <property type="gene ID" value="ENSSANG00000043791.1"/>
</dbReference>
<keyword evidence="7" id="KW-0813">Transport</keyword>
<dbReference type="GO" id="GO:0006606">
    <property type="term" value="P:protein import into nucleus"/>
    <property type="evidence" value="ECO:0007669"/>
    <property type="project" value="TreeGrafter"/>
</dbReference>
<dbReference type="PANTHER" id="PTHR11225:SF4">
    <property type="entry name" value="NUCLEAR PORE COMPLEX PROTEIN NUP93"/>
    <property type="match status" value="1"/>
</dbReference>
<keyword evidence="7" id="KW-0653">Protein transport</keyword>
<dbReference type="GO" id="GO:0005643">
    <property type="term" value="C:nuclear pore"/>
    <property type="evidence" value="ECO:0007669"/>
    <property type="project" value="UniProtKB-SubCell"/>
</dbReference>
<comment type="function">
    <text evidence="7">Plays a role in the nuclear pore complex (NPC) assembly and/or maintenance.</text>
</comment>
<keyword evidence="9" id="KW-1185">Reference proteome</keyword>
<dbReference type="Pfam" id="PF04097">
    <property type="entry name" value="Nic96"/>
    <property type="match status" value="2"/>
</dbReference>
<evidence type="ECO:0000256" key="4">
    <source>
        <dbReference type="ARBA" id="ARBA00017717"/>
    </source>
</evidence>
<dbReference type="PANTHER" id="PTHR11225">
    <property type="entry name" value="NUCLEAR PORE COMPLEX PROTEIN NUP93 NUCLEOPORIN NUP93 DEAD EYE PROTEIN"/>
    <property type="match status" value="1"/>
</dbReference>
<keyword evidence="5 7" id="KW-0906">Nuclear pore complex</keyword>
<reference evidence="8" key="1">
    <citation type="submission" date="2025-08" db="UniProtKB">
        <authorList>
            <consortium name="Ensembl"/>
        </authorList>
    </citation>
    <scope>IDENTIFICATION</scope>
</reference>
<dbReference type="GO" id="GO:0016973">
    <property type="term" value="P:poly(A)+ mRNA export from nucleus"/>
    <property type="evidence" value="ECO:0007669"/>
    <property type="project" value="TreeGrafter"/>
</dbReference>
<keyword evidence="6 7" id="KW-0539">Nucleus</keyword>
<protein>
    <recommendedName>
        <fullName evidence="4 7">Nuclear pore complex protein Nup93</fullName>
    </recommendedName>
</protein>
<dbReference type="GO" id="GO:0031965">
    <property type="term" value="C:nuclear membrane"/>
    <property type="evidence" value="ECO:0007669"/>
    <property type="project" value="UniProtKB-SubCell"/>
</dbReference>
<evidence type="ECO:0000256" key="3">
    <source>
        <dbReference type="ARBA" id="ARBA00010186"/>
    </source>
</evidence>
<proteinExistence type="inferred from homology"/>
<keyword evidence="7" id="KW-0509">mRNA transport</keyword>
<accession>A0A671S0L6</accession>
<name>A0A671S0L6_9TELE</name>
<evidence type="ECO:0000256" key="7">
    <source>
        <dbReference type="RuleBase" id="RU364035"/>
    </source>
</evidence>
<comment type="similarity">
    <text evidence="3 7">Belongs to the nucleoporin interacting component (NIC) family.</text>
</comment>
<dbReference type="GO" id="GO:0017056">
    <property type="term" value="F:structural constituent of nuclear pore"/>
    <property type="evidence" value="ECO:0007669"/>
    <property type="project" value="InterPro"/>
</dbReference>
<reference evidence="8" key="2">
    <citation type="submission" date="2025-09" db="UniProtKB">
        <authorList>
            <consortium name="Ensembl"/>
        </authorList>
    </citation>
    <scope>IDENTIFICATION</scope>
</reference>
<evidence type="ECO:0000256" key="2">
    <source>
        <dbReference type="ARBA" id="ARBA00004617"/>
    </source>
</evidence>
<keyword evidence="7" id="KW-0811">Translocation</keyword>
<evidence type="ECO:0000313" key="8">
    <source>
        <dbReference type="Ensembl" id="ENSSANP00000089526.1"/>
    </source>
</evidence>
<evidence type="ECO:0000313" key="9">
    <source>
        <dbReference type="Proteomes" id="UP000472260"/>
    </source>
</evidence>
<comment type="subcellular location">
    <subcellularLocation>
        <location evidence="2">Nucleus membrane</location>
        <topology evidence="2">Peripheral membrane protein</topology>
    </subcellularLocation>
    <subcellularLocation>
        <location evidence="1 7">Nucleus</location>
        <location evidence="1 7">Nuclear pore complex</location>
    </subcellularLocation>
</comment>
<dbReference type="Proteomes" id="UP000472260">
    <property type="component" value="Unassembled WGS sequence"/>
</dbReference>
<evidence type="ECO:0000256" key="5">
    <source>
        <dbReference type="ARBA" id="ARBA00023132"/>
    </source>
</evidence>
<evidence type="ECO:0000256" key="6">
    <source>
        <dbReference type="ARBA" id="ARBA00023242"/>
    </source>
</evidence>
<sequence length="744" mass="84412">MDTEGFGELLQQAEQLAAETEAVSELPHVERNLQEIQQAGERLRSRTLTRTSQDTADVKASILLGSRGLDIFHISQRLESLSAATTFEPLEPVKDTDIQGFLKNERDNALLSAIEESRRRTFLLAEEYHRDSMLVQWEQVKQRVLHTLLGAGEDALDFSQEVEPSFVSEVGVPGRSALNNVEVAYSRQIYIFNEKIVNGHLQPNLGDLCASVAESLDHKNVSDMWLMVKQMTDVLLVPAKDTLKCRVSVDMQMAFVRQALQFLENSYKNYTMVTVFGNLHQAQLGGVPGTYQLVCSFLNIKLPTPLPGMQDGEVEGHPVWALIYFCLRCGDLSAAMQVVNRAQHQLGDFKIWFQEYMNSPDRRCVALFKSFSAGETHFSASHQPFLYFQVLFLTAQFEAAIAFLFRVERLRSHAVHVALVLYELKLLLKSSGQSAQLLSQEAGDPPMVRRLNFIRLLMLYTRKFESTDAREALQYFYFLRNEKDSQGENMFMRCVSELVIESREFDMLLGRLEKDGSRKPGVIDKFAGDTRAIITKVASEAENKRLFEEAVKLYELAKNADKVLELMNKLLSPVIAQVSEPQSNKERLKNMAVAIAERHRTNGIAGEKSVDSTFYLLLDLMTFFDEYHAGHIDRAYDVIERLKLVPLSQDSVEERVAAFRNFSDEIRHNLSEVLLATMNILFTQYKRLKGAAAGTPGRPQRTLEDRDMLLRSQARALITFAGMIPYRMAGDTNARLVQMEVLMN</sequence>
<organism evidence="8 9">
    <name type="scientific">Sinocyclocheilus anshuiensis</name>
    <dbReference type="NCBI Taxonomy" id="1608454"/>
    <lineage>
        <taxon>Eukaryota</taxon>
        <taxon>Metazoa</taxon>
        <taxon>Chordata</taxon>
        <taxon>Craniata</taxon>
        <taxon>Vertebrata</taxon>
        <taxon>Euteleostomi</taxon>
        <taxon>Actinopterygii</taxon>
        <taxon>Neopterygii</taxon>
        <taxon>Teleostei</taxon>
        <taxon>Ostariophysi</taxon>
        <taxon>Cypriniformes</taxon>
        <taxon>Cyprinidae</taxon>
        <taxon>Cyprininae</taxon>
        <taxon>Sinocyclocheilus</taxon>
    </lineage>
</organism>
<dbReference type="InterPro" id="IPR007231">
    <property type="entry name" value="Nucleoporin_int_Nup93/Nic96"/>
</dbReference>